<dbReference type="SUPFAM" id="SSF48295">
    <property type="entry name" value="TrpR-like"/>
    <property type="match status" value="2"/>
</dbReference>
<feature type="region of interest" description="Disordered" evidence="2">
    <location>
        <begin position="105"/>
        <end position="127"/>
    </location>
</feature>
<evidence type="ECO:0000313" key="5">
    <source>
        <dbReference type="Proteomes" id="UP000019254"/>
    </source>
</evidence>
<dbReference type="GO" id="GO:0043565">
    <property type="term" value="F:sequence-specific DNA binding"/>
    <property type="evidence" value="ECO:0007669"/>
    <property type="project" value="InterPro"/>
</dbReference>
<evidence type="ECO:0000259" key="3">
    <source>
        <dbReference type="Pfam" id="PF13518"/>
    </source>
</evidence>
<dbReference type="PANTHER" id="PTHR33795">
    <property type="entry name" value="INSERTION ELEMENT IS150 PROTEIN INSJ"/>
    <property type="match status" value="1"/>
</dbReference>
<feature type="domain" description="Insertion element IS150 protein InsJ-like helix-turn-helix" evidence="3">
    <location>
        <begin position="1"/>
        <end position="46"/>
    </location>
</feature>
<dbReference type="Pfam" id="PF13518">
    <property type="entry name" value="HTH_28"/>
    <property type="match status" value="1"/>
</dbReference>
<proteinExistence type="inferred from homology"/>
<dbReference type="InterPro" id="IPR010921">
    <property type="entry name" value="Trp_repressor/repl_initiator"/>
</dbReference>
<evidence type="ECO:0000256" key="1">
    <source>
        <dbReference type="ARBA" id="ARBA00038232"/>
    </source>
</evidence>
<sequence>MVQEYLKGKQSFEFLANRYDICNRSQLRKWRNQYLAFGQKAFIKKKNRVYTVQMKLDVLHFMKTTGASLQETANHFQIPDYVLISTWKKKTTGRGCICTFETKGRPSLTHKPKKVKTKEMTREQQLE</sequence>
<dbReference type="PANTHER" id="PTHR33795:SF1">
    <property type="entry name" value="INSERTION ELEMENT IS150 PROTEIN INSJ"/>
    <property type="match status" value="1"/>
</dbReference>
<keyword evidence="5" id="KW-1185">Reference proteome</keyword>
<feature type="compositionally biased region" description="Basic and acidic residues" evidence="2">
    <location>
        <begin position="117"/>
        <end position="127"/>
    </location>
</feature>
<name>W7BKG8_9LIST</name>
<dbReference type="InterPro" id="IPR052057">
    <property type="entry name" value="IS150/IS1296_orfA-like"/>
</dbReference>
<evidence type="ECO:0000256" key="2">
    <source>
        <dbReference type="SAM" id="MobiDB-lite"/>
    </source>
</evidence>
<dbReference type="InterPro" id="IPR055247">
    <property type="entry name" value="InsJ-like_HTH"/>
</dbReference>
<dbReference type="Proteomes" id="UP000019254">
    <property type="component" value="Unassembled WGS sequence"/>
</dbReference>
<dbReference type="STRING" id="1265820.PCORN_18024"/>
<organism evidence="4 5">
    <name type="scientific">Listeria cornellensis FSL F6-0969</name>
    <dbReference type="NCBI Taxonomy" id="1265820"/>
    <lineage>
        <taxon>Bacteria</taxon>
        <taxon>Bacillati</taxon>
        <taxon>Bacillota</taxon>
        <taxon>Bacilli</taxon>
        <taxon>Bacillales</taxon>
        <taxon>Listeriaceae</taxon>
        <taxon>Listeria</taxon>
    </lineage>
</organism>
<gene>
    <name evidence="4" type="ORF">PCORN_18024</name>
</gene>
<dbReference type="AlphaFoldDB" id="W7BKG8"/>
<protein>
    <submittedName>
        <fullName evidence="4">Transposase</fullName>
    </submittedName>
</protein>
<reference evidence="4 5" key="1">
    <citation type="journal article" date="2014" name="Int. J. Syst. Evol. Microbiol.">
        <title>Listeria floridensis sp. nov., Listeria aquatica sp. nov., Listeria cornellensis sp. nov., Listeria riparia sp. nov. and Listeria grandensis sp. nov., from agricultural and natural environments.</title>
        <authorList>
            <person name="den Bakker H.C."/>
            <person name="Warchocki S."/>
            <person name="Wright E.M."/>
            <person name="Allred A.F."/>
            <person name="Ahlstrom C."/>
            <person name="Manuel C.S."/>
            <person name="Stasiewicz M.J."/>
            <person name="Burrell A."/>
            <person name="Roof S."/>
            <person name="Strawn L."/>
            <person name="Fortes E.D."/>
            <person name="Nightingale K.K."/>
            <person name="Kephart D."/>
            <person name="Wiedmann M."/>
        </authorList>
    </citation>
    <scope>NUCLEOTIDE SEQUENCE [LARGE SCALE GENOMIC DNA]</scope>
    <source>
        <strain evidence="5">FSL F6-969</strain>
    </source>
</reference>
<comment type="similarity">
    <text evidence="1">Belongs to the IS150/IS1296 orfA family.</text>
</comment>
<dbReference type="OrthoDB" id="5690222at2"/>
<dbReference type="EMBL" id="AODE01000047">
    <property type="protein sequence ID" value="EUJ25280.1"/>
    <property type="molecule type" value="Genomic_DNA"/>
</dbReference>
<comment type="caution">
    <text evidence="4">The sequence shown here is derived from an EMBL/GenBank/DDBJ whole genome shotgun (WGS) entry which is preliminary data.</text>
</comment>
<evidence type="ECO:0000313" key="4">
    <source>
        <dbReference type="EMBL" id="EUJ25280.1"/>
    </source>
</evidence>
<accession>W7BKG8</accession>